<keyword evidence="1" id="KW-0489">Methyltransferase</keyword>
<dbReference type="SUPFAM" id="SSF46785">
    <property type="entry name" value="Winged helix' DNA-binding domain"/>
    <property type="match status" value="1"/>
</dbReference>
<dbReference type="InterPro" id="IPR001077">
    <property type="entry name" value="COMT_C"/>
</dbReference>
<dbReference type="AlphaFoldDB" id="A0A919J647"/>
<dbReference type="Gene3D" id="1.10.10.10">
    <property type="entry name" value="Winged helix-like DNA-binding domain superfamily/Winged helix DNA-binding domain"/>
    <property type="match status" value="1"/>
</dbReference>
<protein>
    <submittedName>
        <fullName evidence="6">O-methyltransferase</fullName>
    </submittedName>
</protein>
<organism evidence="6 7">
    <name type="scientific">Paractinoplanes ferrugineus</name>
    <dbReference type="NCBI Taxonomy" id="113564"/>
    <lineage>
        <taxon>Bacteria</taxon>
        <taxon>Bacillati</taxon>
        <taxon>Actinomycetota</taxon>
        <taxon>Actinomycetes</taxon>
        <taxon>Micromonosporales</taxon>
        <taxon>Micromonosporaceae</taxon>
        <taxon>Paractinoplanes</taxon>
    </lineage>
</organism>
<dbReference type="CDD" id="cd02440">
    <property type="entry name" value="AdoMet_MTases"/>
    <property type="match status" value="1"/>
</dbReference>
<accession>A0A919J647</accession>
<keyword evidence="7" id="KW-1185">Reference proteome</keyword>
<dbReference type="InterPro" id="IPR012967">
    <property type="entry name" value="COMT_dimerisation"/>
</dbReference>
<dbReference type="Pfam" id="PF08100">
    <property type="entry name" value="Dimerisation"/>
    <property type="match status" value="1"/>
</dbReference>
<evidence type="ECO:0000259" key="5">
    <source>
        <dbReference type="Pfam" id="PF08100"/>
    </source>
</evidence>
<dbReference type="Gene3D" id="3.40.50.150">
    <property type="entry name" value="Vaccinia Virus protein VP39"/>
    <property type="match status" value="1"/>
</dbReference>
<evidence type="ECO:0000313" key="6">
    <source>
        <dbReference type="EMBL" id="GIE13708.1"/>
    </source>
</evidence>
<dbReference type="GO" id="GO:0008171">
    <property type="term" value="F:O-methyltransferase activity"/>
    <property type="evidence" value="ECO:0007669"/>
    <property type="project" value="InterPro"/>
</dbReference>
<feature type="domain" description="O-methyltransferase dimerisation" evidence="5">
    <location>
        <begin position="25"/>
        <end position="94"/>
    </location>
</feature>
<dbReference type="InterPro" id="IPR036388">
    <property type="entry name" value="WH-like_DNA-bd_sf"/>
</dbReference>
<dbReference type="RefSeq" id="WP_203820149.1">
    <property type="nucleotide sequence ID" value="NZ_BAAABP010000002.1"/>
</dbReference>
<proteinExistence type="predicted"/>
<evidence type="ECO:0000256" key="1">
    <source>
        <dbReference type="ARBA" id="ARBA00022603"/>
    </source>
</evidence>
<dbReference type="InterPro" id="IPR029063">
    <property type="entry name" value="SAM-dependent_MTases_sf"/>
</dbReference>
<reference evidence="6" key="1">
    <citation type="submission" date="2021-01" db="EMBL/GenBank/DDBJ databases">
        <title>Whole genome shotgun sequence of Actinoplanes ferrugineus NBRC 15555.</title>
        <authorList>
            <person name="Komaki H."/>
            <person name="Tamura T."/>
        </authorList>
    </citation>
    <scope>NUCLEOTIDE SEQUENCE</scope>
    <source>
        <strain evidence="6">NBRC 15555</strain>
    </source>
</reference>
<keyword evidence="2" id="KW-0808">Transferase</keyword>
<dbReference type="EMBL" id="BOMM01000050">
    <property type="protein sequence ID" value="GIE13708.1"/>
    <property type="molecule type" value="Genomic_DNA"/>
</dbReference>
<evidence type="ECO:0000256" key="3">
    <source>
        <dbReference type="ARBA" id="ARBA00022691"/>
    </source>
</evidence>
<comment type="caution">
    <text evidence="6">The sequence shown here is derived from an EMBL/GenBank/DDBJ whole genome shotgun (WGS) entry which is preliminary data.</text>
</comment>
<keyword evidence="3" id="KW-0949">S-adenosyl-L-methionine</keyword>
<evidence type="ECO:0000256" key="2">
    <source>
        <dbReference type="ARBA" id="ARBA00022679"/>
    </source>
</evidence>
<dbReference type="PIRSF" id="PIRSF005739">
    <property type="entry name" value="O-mtase"/>
    <property type="match status" value="1"/>
</dbReference>
<sequence>MASNTPQNTTLDLPGIIQLGMDFGSAKVLLTANEIDLFSVLDADGPGTEPEIRERLGLHSRGTRDFLNALVKLGLLHREDSRYRNTAAAETYLVKGKPTYVGRFLERSNRVLYQAWGGFTESLRTGESQVEGHGDDNMFKHLYRDEAQMRDFIAMMDALNSAVGPVLAESFDWSARKTVVDIGGARGNLAAALVKAHPHLTATVFDLPPVEAAFRDHVDELGLADRISFQGGDFFADTLPTADVIVFGHVLEDWSPERRQQLISKAFESLRPGGVVLVYDPMLDDELSPLNNLLTSLTMLVVTHGGSEYAVEDCQGWMRTAGFARTEAKVLETNDILVAGYKD</sequence>
<evidence type="ECO:0000259" key="4">
    <source>
        <dbReference type="Pfam" id="PF00891"/>
    </source>
</evidence>
<dbReference type="PROSITE" id="PS51683">
    <property type="entry name" value="SAM_OMT_II"/>
    <property type="match status" value="1"/>
</dbReference>
<dbReference type="Proteomes" id="UP000598174">
    <property type="component" value="Unassembled WGS sequence"/>
</dbReference>
<feature type="domain" description="O-methyltransferase C-terminal" evidence="4">
    <location>
        <begin position="120"/>
        <end position="323"/>
    </location>
</feature>
<dbReference type="Pfam" id="PF00891">
    <property type="entry name" value="Methyltransf_2"/>
    <property type="match status" value="1"/>
</dbReference>
<dbReference type="InterPro" id="IPR036390">
    <property type="entry name" value="WH_DNA-bd_sf"/>
</dbReference>
<evidence type="ECO:0000313" key="7">
    <source>
        <dbReference type="Proteomes" id="UP000598174"/>
    </source>
</evidence>
<dbReference type="InterPro" id="IPR016461">
    <property type="entry name" value="COMT-like"/>
</dbReference>
<dbReference type="SUPFAM" id="SSF53335">
    <property type="entry name" value="S-adenosyl-L-methionine-dependent methyltransferases"/>
    <property type="match status" value="1"/>
</dbReference>
<dbReference type="PANTHER" id="PTHR43712">
    <property type="entry name" value="PUTATIVE (AFU_ORTHOLOGUE AFUA_4G14580)-RELATED"/>
    <property type="match status" value="1"/>
</dbReference>
<name>A0A919J647_9ACTN</name>
<gene>
    <name evidence="6" type="ORF">Afe05nite_55480</name>
</gene>
<dbReference type="PANTHER" id="PTHR43712:SF2">
    <property type="entry name" value="O-METHYLTRANSFERASE CICE"/>
    <property type="match status" value="1"/>
</dbReference>
<dbReference type="GO" id="GO:0032259">
    <property type="term" value="P:methylation"/>
    <property type="evidence" value="ECO:0007669"/>
    <property type="project" value="UniProtKB-KW"/>
</dbReference>
<dbReference type="GO" id="GO:0046983">
    <property type="term" value="F:protein dimerization activity"/>
    <property type="evidence" value="ECO:0007669"/>
    <property type="project" value="InterPro"/>
</dbReference>